<dbReference type="PANTHER" id="PTHR43169">
    <property type="entry name" value="EXSB FAMILY PROTEIN"/>
    <property type="match status" value="1"/>
</dbReference>
<dbReference type="AlphaFoldDB" id="A0A075LVB1"/>
<dbReference type="Proteomes" id="UP000027981">
    <property type="component" value="Chromosome"/>
</dbReference>
<dbReference type="OrthoDB" id="85793at2157"/>
<sequence length="245" mass="27956">MIWIIENDFVKKYRLKGSLKALERVREQISEEAYSRLKELVRYRLYGEEFRRTKLNEEIVVAFSGGSDSTATVLGLRWAGFKVTPVTVKLPQMKEAKIKRLKKFGAVFIEVEDYGQIMLDRVKKRATLCGVCHSLIMESVERYARENGVKIVASGDMLSVGNLSIYPKNDVVMLNFPAFLAMDKGELIDIIGGVYTFHFGCPVLRNAYKSNRSLKLFSIQRVMRELRAGVLTEDMAKELILDILS</sequence>
<evidence type="ECO:0000313" key="1">
    <source>
        <dbReference type="EMBL" id="AIF70274.1"/>
    </source>
</evidence>
<evidence type="ECO:0000313" key="2">
    <source>
        <dbReference type="Proteomes" id="UP000027981"/>
    </source>
</evidence>
<protein>
    <recommendedName>
        <fullName evidence="3">ATPase</fullName>
    </recommendedName>
</protein>
<evidence type="ECO:0008006" key="3">
    <source>
        <dbReference type="Google" id="ProtNLM"/>
    </source>
</evidence>
<dbReference type="InterPro" id="IPR014729">
    <property type="entry name" value="Rossmann-like_a/b/a_fold"/>
</dbReference>
<dbReference type="PANTHER" id="PTHR43169:SF1">
    <property type="entry name" value="ATPASE, PP-LOOP SUPERFAMILY-RELATED"/>
    <property type="match status" value="1"/>
</dbReference>
<dbReference type="KEGG" id="ppac:PAP_09490"/>
<reference evidence="2" key="1">
    <citation type="submission" date="2013-06" db="EMBL/GenBank/DDBJ databases">
        <title>Complete Genome Sequence of Hyperthermophilic Palaeococcus pacificus DY20341T, Isolated from a Deep-Sea Hydrothermal Sediments.</title>
        <authorList>
            <person name="Zeng X."/>
            <person name="Shao Z."/>
        </authorList>
    </citation>
    <scope>NUCLEOTIDE SEQUENCE [LARGE SCALE GENOMIC DNA]</scope>
    <source>
        <strain evidence="2">DY20341</strain>
    </source>
</reference>
<dbReference type="PIRSF" id="PIRSF006601">
    <property type="entry name" value="ATPase_UCP006601"/>
    <property type="match status" value="1"/>
</dbReference>
<keyword evidence="2" id="KW-1185">Reference proteome</keyword>
<proteinExistence type="predicted"/>
<dbReference type="STRING" id="1343739.PAP_09490"/>
<gene>
    <name evidence="1" type="ORF">PAP_09490</name>
</gene>
<reference evidence="1 2" key="2">
    <citation type="journal article" date="2015" name="Genome Announc.">
        <title>Complete Genome Sequence of Hyperthermophilic Piezophilic Archaeon Palaeococcus pacificus DY20341T, Isolated from Deep-Sea Hydrothermal Sediments.</title>
        <authorList>
            <person name="Zeng X."/>
            <person name="Jebbar M."/>
            <person name="Shao Z."/>
        </authorList>
    </citation>
    <scope>NUCLEOTIDE SEQUENCE [LARGE SCALE GENOMIC DNA]</scope>
    <source>
        <strain evidence="1 2">DY20341</strain>
    </source>
</reference>
<dbReference type="EMBL" id="CP006019">
    <property type="protein sequence ID" value="AIF70274.1"/>
    <property type="molecule type" value="Genomic_DNA"/>
</dbReference>
<dbReference type="eggNOG" id="arCOG00045">
    <property type="taxonomic scope" value="Archaea"/>
</dbReference>
<dbReference type="InterPro" id="IPR012096">
    <property type="entry name" value="ATPase_PP-loop_MJ1638"/>
</dbReference>
<name>A0A075LVB1_9EURY</name>
<accession>A0A075LVB1</accession>
<dbReference type="InterPro" id="IPR052188">
    <property type="entry name" value="Ni-pincer_cofactor_biosynth"/>
</dbReference>
<dbReference type="HOGENOM" id="CLU_077587_0_0_2"/>
<dbReference type="Gene3D" id="3.40.50.620">
    <property type="entry name" value="HUPs"/>
    <property type="match status" value="1"/>
</dbReference>
<organism evidence="1 2">
    <name type="scientific">Palaeococcus pacificus DY20341</name>
    <dbReference type="NCBI Taxonomy" id="1343739"/>
    <lineage>
        <taxon>Archaea</taxon>
        <taxon>Methanobacteriati</taxon>
        <taxon>Methanobacteriota</taxon>
        <taxon>Thermococci</taxon>
        <taxon>Thermococcales</taxon>
        <taxon>Thermococcaceae</taxon>
        <taxon>Palaeococcus</taxon>
    </lineage>
</organism>
<dbReference type="SUPFAM" id="SSF52402">
    <property type="entry name" value="Adenine nucleotide alpha hydrolases-like"/>
    <property type="match status" value="1"/>
</dbReference>